<evidence type="ECO:0000259" key="7">
    <source>
        <dbReference type="Pfam" id="PF03151"/>
    </source>
</evidence>
<dbReference type="InterPro" id="IPR050186">
    <property type="entry name" value="TPT_transporter"/>
</dbReference>
<dbReference type="AlphaFoldDB" id="A0A151ZF46"/>
<feature type="transmembrane region" description="Helical" evidence="6">
    <location>
        <begin position="371"/>
        <end position="389"/>
    </location>
</feature>
<keyword evidence="4 6" id="KW-0472">Membrane</keyword>
<dbReference type="InterPro" id="IPR037185">
    <property type="entry name" value="EmrE-like"/>
</dbReference>
<keyword evidence="2 6" id="KW-0812">Transmembrane</keyword>
<feature type="compositionally biased region" description="Acidic residues" evidence="5">
    <location>
        <begin position="64"/>
        <end position="75"/>
    </location>
</feature>
<feature type="transmembrane region" description="Helical" evidence="6">
    <location>
        <begin position="247"/>
        <end position="267"/>
    </location>
</feature>
<proteinExistence type="predicted"/>
<dbReference type="SUPFAM" id="SSF103481">
    <property type="entry name" value="Multidrug resistance efflux transporter EmrE"/>
    <property type="match status" value="1"/>
</dbReference>
<dbReference type="GO" id="GO:0016020">
    <property type="term" value="C:membrane"/>
    <property type="evidence" value="ECO:0007669"/>
    <property type="project" value="UniProtKB-SubCell"/>
</dbReference>
<feature type="transmembrane region" description="Helical" evidence="6">
    <location>
        <begin position="279"/>
        <end position="300"/>
    </location>
</feature>
<feature type="transmembrane region" description="Helical" evidence="6">
    <location>
        <begin position="101"/>
        <end position="121"/>
    </location>
</feature>
<feature type="transmembrane region" description="Helical" evidence="6">
    <location>
        <begin position="223"/>
        <end position="241"/>
    </location>
</feature>
<dbReference type="InParanoid" id="A0A151ZF46"/>
<evidence type="ECO:0000256" key="2">
    <source>
        <dbReference type="ARBA" id="ARBA00022692"/>
    </source>
</evidence>
<feature type="domain" description="Sugar phosphate transporter" evidence="7">
    <location>
        <begin position="103"/>
        <end position="387"/>
    </location>
</feature>
<keyword evidence="9" id="KW-1185">Reference proteome</keyword>
<feature type="transmembrane region" description="Helical" evidence="6">
    <location>
        <begin position="312"/>
        <end position="331"/>
    </location>
</feature>
<keyword evidence="3 6" id="KW-1133">Transmembrane helix</keyword>
<feature type="compositionally biased region" description="Polar residues" evidence="5">
    <location>
        <begin position="32"/>
        <end position="43"/>
    </location>
</feature>
<evidence type="ECO:0000256" key="4">
    <source>
        <dbReference type="ARBA" id="ARBA00023136"/>
    </source>
</evidence>
<feature type="transmembrane region" description="Helical" evidence="6">
    <location>
        <begin position="167"/>
        <end position="184"/>
    </location>
</feature>
<dbReference type="OrthoDB" id="10261634at2759"/>
<dbReference type="EMBL" id="LODT01000029">
    <property type="protein sequence ID" value="KYQ92555.1"/>
    <property type="molecule type" value="Genomic_DNA"/>
</dbReference>
<comment type="caution">
    <text evidence="8">The sequence shown here is derived from an EMBL/GenBank/DDBJ whole genome shotgun (WGS) entry which is preliminary data.</text>
</comment>
<evidence type="ECO:0000256" key="6">
    <source>
        <dbReference type="SAM" id="Phobius"/>
    </source>
</evidence>
<dbReference type="Pfam" id="PF03151">
    <property type="entry name" value="TPT"/>
    <property type="match status" value="1"/>
</dbReference>
<name>A0A151ZF46_TIELA</name>
<feature type="compositionally biased region" description="Polar residues" evidence="5">
    <location>
        <begin position="1"/>
        <end position="12"/>
    </location>
</feature>
<comment type="subcellular location">
    <subcellularLocation>
        <location evidence="1">Membrane</location>
        <topology evidence="1">Multi-pass membrane protein</topology>
    </subcellularLocation>
</comment>
<dbReference type="OMA" id="FIYATIS"/>
<evidence type="ECO:0000313" key="9">
    <source>
        <dbReference type="Proteomes" id="UP000076078"/>
    </source>
</evidence>
<dbReference type="Proteomes" id="UP000076078">
    <property type="component" value="Unassembled WGS sequence"/>
</dbReference>
<reference evidence="8 9" key="1">
    <citation type="submission" date="2015-12" db="EMBL/GenBank/DDBJ databases">
        <title>Dictyostelia acquired genes for synthesis and detection of signals that induce cell-type specialization by lateral gene transfer from prokaryotes.</title>
        <authorList>
            <person name="Gloeckner G."/>
            <person name="Schaap P."/>
        </authorList>
    </citation>
    <scope>NUCLEOTIDE SEQUENCE [LARGE SCALE GENOMIC DNA]</scope>
    <source>
        <strain evidence="8 9">TK</strain>
    </source>
</reference>
<protein>
    <recommendedName>
        <fullName evidence="7">Sugar phosphate transporter domain-containing protein</fullName>
    </recommendedName>
</protein>
<feature type="transmembrane region" description="Helical" evidence="6">
    <location>
        <begin position="196"/>
        <end position="216"/>
    </location>
</feature>
<evidence type="ECO:0000313" key="8">
    <source>
        <dbReference type="EMBL" id="KYQ92555.1"/>
    </source>
</evidence>
<dbReference type="PANTHER" id="PTHR11132">
    <property type="entry name" value="SOLUTE CARRIER FAMILY 35"/>
    <property type="match status" value="1"/>
</dbReference>
<gene>
    <name evidence="8" type="ORF">DLAC_06546</name>
</gene>
<feature type="transmembrane region" description="Helical" evidence="6">
    <location>
        <begin position="133"/>
        <end position="155"/>
    </location>
</feature>
<feature type="transmembrane region" description="Helical" evidence="6">
    <location>
        <begin position="343"/>
        <end position="365"/>
    </location>
</feature>
<feature type="region of interest" description="Disordered" evidence="5">
    <location>
        <begin position="1"/>
        <end position="78"/>
    </location>
</feature>
<sequence>MSGKYQQITNSIVEDEEDKDCSDKVNDVVESTYITNSSKIKNSNPKDDKQKKTCTSGDGVGNDENAEEDDDDESTDTSIEKKSKFRRMCNASQLKKNFRPIFWIFVWVTLNVGLVFSNKYLFSKEDAFKFPVFIILTGTFMTFLGCCIAVFLFKISKFPSFTVLNRYKYMLTLTSLLQAATYVFENVSITFLPLSLNQILKSTGPAFVLILLFLLYRETFSKEIVISTIVIVFGASFTTLQNPAFNTYGFIYATISSASASLQTILIQKLLKDTELNALSVVLVTSLPSTIVIIPIFFAVEYKDLKEWTGDPILPTIFVIAIAVAAALYNISHFYIVKYTSALYFVIVGNAKVVFVVILSSIIWATKFVPINIVGMILTFLGFFSYNYFRYKENKGLQQLSISHVPILNSTEDDHSSINPINDNPHSNEEYPDILTINSTDDLINHNDTKSI</sequence>
<evidence type="ECO:0000256" key="3">
    <source>
        <dbReference type="ARBA" id="ARBA00022989"/>
    </source>
</evidence>
<dbReference type="InterPro" id="IPR004853">
    <property type="entry name" value="Sugar_P_trans_dom"/>
</dbReference>
<dbReference type="STRING" id="361077.A0A151ZF46"/>
<organism evidence="8 9">
    <name type="scientific">Tieghemostelium lacteum</name>
    <name type="common">Slime mold</name>
    <name type="synonym">Dictyostelium lacteum</name>
    <dbReference type="NCBI Taxonomy" id="361077"/>
    <lineage>
        <taxon>Eukaryota</taxon>
        <taxon>Amoebozoa</taxon>
        <taxon>Evosea</taxon>
        <taxon>Eumycetozoa</taxon>
        <taxon>Dictyostelia</taxon>
        <taxon>Dictyosteliales</taxon>
        <taxon>Raperosteliaceae</taxon>
        <taxon>Tieghemostelium</taxon>
    </lineage>
</organism>
<evidence type="ECO:0000256" key="5">
    <source>
        <dbReference type="SAM" id="MobiDB-lite"/>
    </source>
</evidence>
<accession>A0A151ZF46</accession>
<evidence type="ECO:0000256" key="1">
    <source>
        <dbReference type="ARBA" id="ARBA00004141"/>
    </source>
</evidence>